<dbReference type="Gene3D" id="3.40.1190.20">
    <property type="match status" value="1"/>
</dbReference>
<dbReference type="Proteomes" id="UP001309705">
    <property type="component" value="Unassembled WGS sequence"/>
</dbReference>
<comment type="similarity">
    <text evidence="1 6">Belongs to the carbohydrate kinase PfkB family.</text>
</comment>
<dbReference type="RefSeq" id="WP_327616540.1">
    <property type="nucleotide sequence ID" value="NZ_JAYWTM010000001.1"/>
</dbReference>
<name>A0ABU6JKZ5_9GAMM</name>
<evidence type="ECO:0000256" key="4">
    <source>
        <dbReference type="ARBA" id="ARBA00022777"/>
    </source>
</evidence>
<evidence type="ECO:0000256" key="3">
    <source>
        <dbReference type="ARBA" id="ARBA00022741"/>
    </source>
</evidence>
<dbReference type="Pfam" id="PF00294">
    <property type="entry name" value="PfkB"/>
    <property type="match status" value="1"/>
</dbReference>
<keyword evidence="4 8" id="KW-0418">Kinase</keyword>
<dbReference type="PIRSF" id="PIRSF000535">
    <property type="entry name" value="1PFK/6PFK/LacC"/>
    <property type="match status" value="1"/>
</dbReference>
<evidence type="ECO:0000313" key="9">
    <source>
        <dbReference type="Proteomes" id="UP001309705"/>
    </source>
</evidence>
<dbReference type="EMBL" id="JAYWTM010000001">
    <property type="protein sequence ID" value="MEC5341339.1"/>
    <property type="molecule type" value="Genomic_DNA"/>
</dbReference>
<dbReference type="InterPro" id="IPR017583">
    <property type="entry name" value="Tagatose/fructose_Pkinase"/>
</dbReference>
<evidence type="ECO:0000256" key="6">
    <source>
        <dbReference type="PIRNR" id="PIRNR000535"/>
    </source>
</evidence>
<dbReference type="PANTHER" id="PTHR46566:SF5">
    <property type="entry name" value="1-PHOSPHOFRUCTOKINASE"/>
    <property type="match status" value="1"/>
</dbReference>
<dbReference type="PANTHER" id="PTHR46566">
    <property type="entry name" value="1-PHOSPHOFRUCTOKINASE-RELATED"/>
    <property type="match status" value="1"/>
</dbReference>
<dbReference type="InterPro" id="IPR011611">
    <property type="entry name" value="PfkB_dom"/>
</dbReference>
<evidence type="ECO:0000256" key="5">
    <source>
        <dbReference type="ARBA" id="ARBA00022840"/>
    </source>
</evidence>
<reference evidence="8 9" key="1">
    <citation type="journal article" date="2017" name="Int. J. Syst. Evol. Microbiol.">
        <title>Brenneria populi subsp. brevivirga subsp. nov. isolated from symptomatic bark of Populus x euramericana canker, and description of Brenneria populi subsp. populi subsp. nov.</title>
        <authorList>
            <person name="Zheng M.H."/>
            <person name="Piao C.G."/>
            <person name="Xue H."/>
            <person name="Guo M.W."/>
            <person name="Li Y."/>
        </authorList>
    </citation>
    <scope>NUCLEOTIDE SEQUENCE [LARGE SCALE GENOMIC DNA]</scope>
    <source>
        <strain evidence="8 9">D9-5</strain>
    </source>
</reference>
<evidence type="ECO:0000256" key="2">
    <source>
        <dbReference type="ARBA" id="ARBA00022679"/>
    </source>
</evidence>
<dbReference type="GO" id="GO:0016301">
    <property type="term" value="F:kinase activity"/>
    <property type="evidence" value="ECO:0007669"/>
    <property type="project" value="UniProtKB-KW"/>
</dbReference>
<protein>
    <recommendedName>
        <fullName evidence="6">Phosphofructokinase</fullName>
    </recommendedName>
</protein>
<keyword evidence="3" id="KW-0547">Nucleotide-binding</keyword>
<proteinExistence type="inferred from homology"/>
<gene>
    <name evidence="8" type="ORF">VSX58_01760</name>
</gene>
<sequence length="312" mass="34189">MILTVTLNPSVDISYPLKQLDIDSVNRVADVRKEAGGKGLNVTRVIKLANQDVLATGFLGGILGSYIAKRLDDVNIKHDFYPVAEESRNCIAILHGGLQTEILESGPVISLSEQENFVNHFSELQKLARIITISGSLPSGVPKDFYQKLIELANRENKKVLLDCSGQCLKKAIEGSVLPYLIKPNKEELEQLTGKSLDLNSIQSFVDIVKSHNALQEIPWIVVSLGKNGAFAKVKDKYFSVKVPRIKVINAVGSGDSTIAGLAIGINNNESFEDILKKAMAFGVLNALEEQTGCINMCLYKNIFDQITVNPY</sequence>
<organism evidence="8 9">
    <name type="scientific">Brenneria populi</name>
    <dbReference type="NCBI Taxonomy" id="1505588"/>
    <lineage>
        <taxon>Bacteria</taxon>
        <taxon>Pseudomonadati</taxon>
        <taxon>Pseudomonadota</taxon>
        <taxon>Gammaproteobacteria</taxon>
        <taxon>Enterobacterales</taxon>
        <taxon>Pectobacteriaceae</taxon>
        <taxon>Brenneria</taxon>
    </lineage>
</organism>
<dbReference type="NCBIfam" id="TIGR03168">
    <property type="entry name" value="1-PFK"/>
    <property type="match status" value="1"/>
</dbReference>
<keyword evidence="9" id="KW-1185">Reference proteome</keyword>
<evidence type="ECO:0000313" key="8">
    <source>
        <dbReference type="EMBL" id="MEC5341339.1"/>
    </source>
</evidence>
<dbReference type="CDD" id="cd01164">
    <property type="entry name" value="FruK_PfkB_like"/>
    <property type="match status" value="1"/>
</dbReference>
<accession>A0ABU6JKZ5</accession>
<keyword evidence="5" id="KW-0067">ATP-binding</keyword>
<evidence type="ECO:0000256" key="1">
    <source>
        <dbReference type="ARBA" id="ARBA00010688"/>
    </source>
</evidence>
<dbReference type="InterPro" id="IPR029056">
    <property type="entry name" value="Ribokinase-like"/>
</dbReference>
<feature type="domain" description="Carbohydrate kinase PfkB" evidence="7">
    <location>
        <begin position="8"/>
        <end position="292"/>
    </location>
</feature>
<keyword evidence="2 6" id="KW-0808">Transferase</keyword>
<dbReference type="SUPFAM" id="SSF53613">
    <property type="entry name" value="Ribokinase-like"/>
    <property type="match status" value="1"/>
</dbReference>
<evidence type="ECO:0000259" key="7">
    <source>
        <dbReference type="Pfam" id="PF00294"/>
    </source>
</evidence>
<comment type="caution">
    <text evidence="8">The sequence shown here is derived from an EMBL/GenBank/DDBJ whole genome shotgun (WGS) entry which is preliminary data.</text>
</comment>